<accession>A0AAE0YR28</accession>
<evidence type="ECO:0000256" key="1">
    <source>
        <dbReference type="SAM" id="MobiDB-lite"/>
    </source>
</evidence>
<comment type="caution">
    <text evidence="2">The sequence shown here is derived from an EMBL/GenBank/DDBJ whole genome shotgun (WGS) entry which is preliminary data.</text>
</comment>
<gene>
    <name evidence="2" type="ORF">RRG08_006335</name>
</gene>
<evidence type="ECO:0000313" key="3">
    <source>
        <dbReference type="Proteomes" id="UP001283361"/>
    </source>
</evidence>
<feature type="region of interest" description="Disordered" evidence="1">
    <location>
        <begin position="25"/>
        <end position="55"/>
    </location>
</feature>
<feature type="compositionally biased region" description="Polar residues" evidence="1">
    <location>
        <begin position="45"/>
        <end position="55"/>
    </location>
</feature>
<organism evidence="2 3">
    <name type="scientific">Elysia crispata</name>
    <name type="common">lettuce slug</name>
    <dbReference type="NCBI Taxonomy" id="231223"/>
    <lineage>
        <taxon>Eukaryota</taxon>
        <taxon>Metazoa</taxon>
        <taxon>Spiralia</taxon>
        <taxon>Lophotrochozoa</taxon>
        <taxon>Mollusca</taxon>
        <taxon>Gastropoda</taxon>
        <taxon>Heterobranchia</taxon>
        <taxon>Euthyneura</taxon>
        <taxon>Panpulmonata</taxon>
        <taxon>Sacoglossa</taxon>
        <taxon>Placobranchoidea</taxon>
        <taxon>Plakobranchidae</taxon>
        <taxon>Elysia</taxon>
    </lineage>
</organism>
<name>A0AAE0YR28_9GAST</name>
<keyword evidence="3" id="KW-1185">Reference proteome</keyword>
<dbReference type="AlphaFoldDB" id="A0AAE0YR28"/>
<dbReference type="EMBL" id="JAWDGP010005687">
    <property type="protein sequence ID" value="KAK3753955.1"/>
    <property type="molecule type" value="Genomic_DNA"/>
</dbReference>
<sequence>MSRAMEFENPMFEDDYVDDVADDVADDVDDETTPAGDETWEVPNETPSWADSSVPSGISQEELADGNQTQALLDRWGIERGEVQQNLEFVSSTKGELWLRWGRKWLLLTNKNRPGEFLKPSTLKRYGVDVTKALGVYESTGLSRQAVADLNRADQELGEVSESVDTVELQDLGQAIIKAEAAVQTAGTIFTVPEQPGVLPITQREFLGVCRALETIRGEHTNNVAKLSEVEEHLALERRKFDEAPDEATRNRIAERIRALEDERAARLDAASSTREALRSQINRIRETIYRILYEDTTLGERIRTLFWEQGITIASILTAISMTISTLVLALTGGSGGGAAASRQGRGQGVD</sequence>
<dbReference type="Proteomes" id="UP001283361">
    <property type="component" value="Unassembled WGS sequence"/>
</dbReference>
<proteinExistence type="predicted"/>
<evidence type="ECO:0000313" key="2">
    <source>
        <dbReference type="EMBL" id="KAK3753955.1"/>
    </source>
</evidence>
<protein>
    <submittedName>
        <fullName evidence="2">Uncharacterized protein</fullName>
    </submittedName>
</protein>
<reference evidence="2" key="1">
    <citation type="journal article" date="2023" name="G3 (Bethesda)">
        <title>A reference genome for the long-term kleptoplast-retaining sea slug Elysia crispata morphotype clarki.</title>
        <authorList>
            <person name="Eastman K.E."/>
            <person name="Pendleton A.L."/>
            <person name="Shaikh M.A."/>
            <person name="Suttiyut T."/>
            <person name="Ogas R."/>
            <person name="Tomko P."/>
            <person name="Gavelis G."/>
            <person name="Widhalm J.R."/>
            <person name="Wisecaver J.H."/>
        </authorList>
    </citation>
    <scope>NUCLEOTIDE SEQUENCE</scope>
    <source>
        <strain evidence="2">ECLA1</strain>
    </source>
</reference>